<organism evidence="2 3">
    <name type="scientific">Fukomys damarensis</name>
    <name type="common">Damaraland mole rat</name>
    <name type="synonym">Cryptomys damarensis</name>
    <dbReference type="NCBI Taxonomy" id="885580"/>
    <lineage>
        <taxon>Eukaryota</taxon>
        <taxon>Metazoa</taxon>
        <taxon>Chordata</taxon>
        <taxon>Craniata</taxon>
        <taxon>Vertebrata</taxon>
        <taxon>Euteleostomi</taxon>
        <taxon>Mammalia</taxon>
        <taxon>Eutheria</taxon>
        <taxon>Euarchontoglires</taxon>
        <taxon>Glires</taxon>
        <taxon>Rodentia</taxon>
        <taxon>Hystricomorpha</taxon>
        <taxon>Bathyergidae</taxon>
        <taxon>Fukomys</taxon>
    </lineage>
</organism>
<evidence type="ECO:0000313" key="3">
    <source>
        <dbReference type="Proteomes" id="UP000028990"/>
    </source>
</evidence>
<accession>A0A091CVT3</accession>
<evidence type="ECO:0000256" key="1">
    <source>
        <dbReference type="SAM" id="MobiDB-lite"/>
    </source>
</evidence>
<dbReference type="Proteomes" id="UP000028990">
    <property type="component" value="Unassembled WGS sequence"/>
</dbReference>
<keyword evidence="3" id="KW-1185">Reference proteome</keyword>
<evidence type="ECO:0000313" key="2">
    <source>
        <dbReference type="EMBL" id="KFO23759.1"/>
    </source>
</evidence>
<sequence length="147" mass="16072">MRVPPQSAFSDTEAATLSLHNVEATSCEVSVCLVTLLGKPVVKQLPALPWETPPIPNELWGQKDLSSALMSYDPGEWATSPVSHWIKGGRNTYHGGSLRVKDGINTRQRAWHFRPGSVSRREDGDRGHDHDTDTVTAIQAAPPGRLP</sequence>
<feature type="compositionally biased region" description="Basic and acidic residues" evidence="1">
    <location>
        <begin position="119"/>
        <end position="133"/>
    </location>
</feature>
<reference evidence="2 3" key="1">
    <citation type="submission" date="2013-11" db="EMBL/GenBank/DDBJ databases">
        <title>The Damaraland mole rat (Fukomys damarensis) genome and evolution of African mole rats.</title>
        <authorList>
            <person name="Gladyshev V.N."/>
            <person name="Fang X."/>
        </authorList>
    </citation>
    <scope>NUCLEOTIDE SEQUENCE [LARGE SCALE GENOMIC DNA]</scope>
    <source>
        <tissue evidence="2">Liver</tissue>
    </source>
</reference>
<proteinExistence type="predicted"/>
<protein>
    <submittedName>
        <fullName evidence="2">Uncharacterized protein</fullName>
    </submittedName>
</protein>
<name>A0A091CVT3_FUKDA</name>
<dbReference type="EMBL" id="KN123755">
    <property type="protein sequence ID" value="KFO23759.1"/>
    <property type="molecule type" value="Genomic_DNA"/>
</dbReference>
<gene>
    <name evidence="2" type="ORF">H920_14963</name>
</gene>
<dbReference type="AlphaFoldDB" id="A0A091CVT3"/>
<feature type="region of interest" description="Disordered" evidence="1">
    <location>
        <begin position="109"/>
        <end position="147"/>
    </location>
</feature>